<dbReference type="RefSeq" id="WP_097136193.1">
    <property type="nucleotide sequence ID" value="NZ_OBQD01000002.1"/>
</dbReference>
<reference evidence="2 3" key="1">
    <citation type="submission" date="2017-08" db="EMBL/GenBank/DDBJ databases">
        <authorList>
            <person name="de Groot N.N."/>
        </authorList>
    </citation>
    <scope>NUCLEOTIDE SEQUENCE [LARGE SCALE GENOMIC DNA]</scope>
    <source>
        <strain evidence="2 3">JC85</strain>
    </source>
</reference>
<dbReference type="OrthoDB" id="9801785at2"/>
<dbReference type="PANTHER" id="PTHR43000">
    <property type="entry name" value="DTDP-D-GLUCOSE 4,6-DEHYDRATASE-RELATED"/>
    <property type="match status" value="1"/>
</dbReference>
<dbReference type="Gene3D" id="3.90.25.10">
    <property type="entry name" value="UDP-galactose 4-epimerase, domain 1"/>
    <property type="match status" value="1"/>
</dbReference>
<dbReference type="Pfam" id="PF16363">
    <property type="entry name" value="GDP_Man_Dehyd"/>
    <property type="match status" value="1"/>
</dbReference>
<name>A0A285U1D0_9HYPH</name>
<keyword evidence="3" id="KW-1185">Reference proteome</keyword>
<evidence type="ECO:0000313" key="2">
    <source>
        <dbReference type="EMBL" id="SOC35734.1"/>
    </source>
</evidence>
<dbReference type="EMBL" id="OBQD01000002">
    <property type="protein sequence ID" value="SOC35734.1"/>
    <property type="molecule type" value="Genomic_DNA"/>
</dbReference>
<evidence type="ECO:0000259" key="1">
    <source>
        <dbReference type="Pfam" id="PF16363"/>
    </source>
</evidence>
<dbReference type="InterPro" id="IPR016040">
    <property type="entry name" value="NAD(P)-bd_dom"/>
</dbReference>
<feature type="domain" description="NAD(P)-binding" evidence="1">
    <location>
        <begin position="15"/>
        <end position="238"/>
    </location>
</feature>
<organism evidence="2 3">
    <name type="scientific">Rhizobium subbaraonis</name>
    <dbReference type="NCBI Taxonomy" id="908946"/>
    <lineage>
        <taxon>Bacteria</taxon>
        <taxon>Pseudomonadati</taxon>
        <taxon>Pseudomonadota</taxon>
        <taxon>Alphaproteobacteria</taxon>
        <taxon>Hyphomicrobiales</taxon>
        <taxon>Rhizobiaceae</taxon>
        <taxon>Rhizobium/Agrobacterium group</taxon>
        <taxon>Rhizobium</taxon>
    </lineage>
</organism>
<dbReference type="Gene3D" id="3.40.50.720">
    <property type="entry name" value="NAD(P)-binding Rossmann-like Domain"/>
    <property type="match status" value="1"/>
</dbReference>
<dbReference type="NCBIfam" id="TIGR02622">
    <property type="entry name" value="CDP_4_6_dhtase"/>
    <property type="match status" value="1"/>
</dbReference>
<dbReference type="InterPro" id="IPR013445">
    <property type="entry name" value="CDP_4_6_deHydtase"/>
</dbReference>
<accession>A0A285U1D0</accession>
<dbReference type="AlphaFoldDB" id="A0A285U1D0"/>
<dbReference type="InterPro" id="IPR036291">
    <property type="entry name" value="NAD(P)-bd_dom_sf"/>
</dbReference>
<dbReference type="SUPFAM" id="SSF51735">
    <property type="entry name" value="NAD(P)-binding Rossmann-fold domains"/>
    <property type="match status" value="1"/>
</dbReference>
<sequence length="374" mass="40685">MGQTIEQLFRDRSVLVTGHTGFKGSWLCLWLLAMGAKVTGFSDRVPTAPGAFELMALGAELTDKRGDIVDAEKVLSVITTARPSVIFHLAAQPIVRQGFRQPYETFAANVLGTVSVLEAARKVPSVRAVVVVTSDKVYHNNGAVRRFRETDALGGHEPYGASKAAAEIVTMAYRSEAFHEGAQSPNRPAIAAARAGNVIGGGDWAADRLIPDLVRAIADGRDQEIRQPSAIRPWQHVLEPIGGYLCLAGALVDDPASSPGAVNFGPDEMEPPDVAQIATLFLDAMPSHRTRLLIREKTAGEASTLRVDSGLALRQLSWRPGWNTREAIARTADWYRAWLEQGTDMRRFSLEQLESYRRSSPVLALRASAPMGQH</sequence>
<dbReference type="Proteomes" id="UP000219167">
    <property type="component" value="Unassembled WGS sequence"/>
</dbReference>
<protein>
    <submittedName>
        <fullName evidence="2">CDP-glucose 4,6-dehydratase</fullName>
    </submittedName>
</protein>
<proteinExistence type="predicted"/>
<gene>
    <name evidence="2" type="ORF">SAMN05892877_10270</name>
</gene>
<evidence type="ECO:0000313" key="3">
    <source>
        <dbReference type="Proteomes" id="UP000219167"/>
    </source>
</evidence>